<dbReference type="PANTHER" id="PTHR37457">
    <property type="entry name" value="TRNA SELENOCYSTEINE 1-ASSOCIATED PROTEIN 1-RELATED"/>
    <property type="match status" value="1"/>
</dbReference>
<keyword evidence="7 11" id="KW-0694">RNA-binding</keyword>
<organism evidence="13 14">
    <name type="scientific">Oncorhynchus kisutch</name>
    <name type="common">Coho salmon</name>
    <name type="synonym">Salmo kisutch</name>
    <dbReference type="NCBI Taxonomy" id="8019"/>
    <lineage>
        <taxon>Eukaryota</taxon>
        <taxon>Metazoa</taxon>
        <taxon>Chordata</taxon>
        <taxon>Craniata</taxon>
        <taxon>Vertebrata</taxon>
        <taxon>Euteleostomi</taxon>
        <taxon>Actinopterygii</taxon>
        <taxon>Neopterygii</taxon>
        <taxon>Teleostei</taxon>
        <taxon>Protacanthopterygii</taxon>
        <taxon>Salmoniformes</taxon>
        <taxon>Salmonidae</taxon>
        <taxon>Salmoninae</taxon>
        <taxon>Oncorhynchus</taxon>
    </lineage>
</organism>
<dbReference type="SMART" id="SM00360">
    <property type="entry name" value="RRM"/>
    <property type="match status" value="1"/>
</dbReference>
<dbReference type="InterPro" id="IPR040434">
    <property type="entry name" value="TSAP1"/>
</dbReference>
<dbReference type="GeneTree" id="ENSGT00940000156139"/>
<protein>
    <recommendedName>
        <fullName evidence="4">tRNA selenocysteine 1-associated protein 1</fullName>
    </recommendedName>
    <alternativeName>
        <fullName evidence="10">tRNA selenocysteine-associated protein 1</fullName>
    </alternativeName>
</protein>
<comment type="similarity">
    <text evidence="3">Belongs to the RRM TRSPAP family.</text>
</comment>
<keyword evidence="9" id="KW-0539">Nucleus</keyword>
<dbReference type="GO" id="GO:0000049">
    <property type="term" value="F:tRNA binding"/>
    <property type="evidence" value="ECO:0007669"/>
    <property type="project" value="TreeGrafter"/>
</dbReference>
<proteinExistence type="inferred from homology"/>
<dbReference type="PROSITE" id="PS50102">
    <property type="entry name" value="RRM"/>
    <property type="match status" value="1"/>
</dbReference>
<dbReference type="GO" id="GO:0001514">
    <property type="term" value="P:selenocysteine incorporation"/>
    <property type="evidence" value="ECO:0007669"/>
    <property type="project" value="TreeGrafter"/>
</dbReference>
<sequence length="234" mass="27262">MSCLWMGNLEPYMDEKFISRAFATMGELVVGVRIIRNKMNWGAAGYCFVELADEATAERCLRKVNGKPLPGATPPKRFKLNRATYGRQEENRGGYSDNRYNQPYSYNNSQYYQQYPDYYNWGYDQNTGSYGGYNYNHYDYSNQTPWWHWMWWQPTGSTWRRVRSCMMPSQTATGLPWSLLVLLLLPHPRHSRASRPPGRQTATVRLSQPLDVDCLEQPSVKVQRVKASRPACQE</sequence>
<dbReference type="GO" id="GO:0005634">
    <property type="term" value="C:nucleus"/>
    <property type="evidence" value="ECO:0007669"/>
    <property type="project" value="UniProtKB-SubCell"/>
</dbReference>
<dbReference type="SUPFAM" id="SSF54928">
    <property type="entry name" value="RNA-binding domain, RBD"/>
    <property type="match status" value="1"/>
</dbReference>
<evidence type="ECO:0000256" key="6">
    <source>
        <dbReference type="ARBA" id="ARBA00022737"/>
    </source>
</evidence>
<evidence type="ECO:0000256" key="9">
    <source>
        <dbReference type="ARBA" id="ARBA00023242"/>
    </source>
</evidence>
<dbReference type="CDD" id="cd12610">
    <property type="entry name" value="RRM1_SECp43"/>
    <property type="match status" value="1"/>
</dbReference>
<evidence type="ECO:0000313" key="13">
    <source>
        <dbReference type="Ensembl" id="ENSOKIP00005004484.1"/>
    </source>
</evidence>
<evidence type="ECO:0000256" key="11">
    <source>
        <dbReference type="PROSITE-ProRule" id="PRU00176"/>
    </source>
</evidence>
<keyword evidence="14" id="KW-1185">Reference proteome</keyword>
<evidence type="ECO:0000259" key="12">
    <source>
        <dbReference type="PROSITE" id="PS50102"/>
    </source>
</evidence>
<reference evidence="13" key="2">
    <citation type="submission" date="2025-09" db="UniProtKB">
        <authorList>
            <consortium name="Ensembl"/>
        </authorList>
    </citation>
    <scope>IDENTIFICATION</scope>
</reference>
<gene>
    <name evidence="13" type="primary">TRNAU1AP</name>
</gene>
<keyword evidence="5" id="KW-0963">Cytoplasm</keyword>
<evidence type="ECO:0000256" key="7">
    <source>
        <dbReference type="ARBA" id="ARBA00022884"/>
    </source>
</evidence>
<reference evidence="13" key="1">
    <citation type="submission" date="2025-08" db="UniProtKB">
        <authorList>
            <consortium name="Ensembl"/>
        </authorList>
    </citation>
    <scope>IDENTIFICATION</scope>
</reference>
<evidence type="ECO:0000256" key="2">
    <source>
        <dbReference type="ARBA" id="ARBA00004496"/>
    </source>
</evidence>
<dbReference type="InterPro" id="IPR012677">
    <property type="entry name" value="Nucleotide-bd_a/b_plait_sf"/>
</dbReference>
<accession>A0A8C7CHB7</accession>
<dbReference type="AlphaFoldDB" id="A0A8C7CHB7"/>
<dbReference type="InterPro" id="IPR000504">
    <property type="entry name" value="RRM_dom"/>
</dbReference>
<name>A0A8C7CHB7_ONCKI</name>
<dbReference type="PANTHER" id="PTHR37457:SF2">
    <property type="entry name" value="TRNA SELENOCYSTEINE 1-ASSOCIATED PROTEIN 1"/>
    <property type="match status" value="1"/>
</dbReference>
<comment type="subcellular location">
    <subcellularLocation>
        <location evidence="2">Cytoplasm</location>
    </subcellularLocation>
    <subcellularLocation>
        <location evidence="1">Nucleus</location>
    </subcellularLocation>
</comment>
<evidence type="ECO:0000313" key="14">
    <source>
        <dbReference type="Proteomes" id="UP000694557"/>
    </source>
</evidence>
<feature type="domain" description="RRM" evidence="12">
    <location>
        <begin position="2"/>
        <end position="85"/>
    </location>
</feature>
<evidence type="ECO:0000256" key="5">
    <source>
        <dbReference type="ARBA" id="ARBA00022490"/>
    </source>
</evidence>
<keyword evidence="8" id="KW-0648">Protein biosynthesis</keyword>
<dbReference type="Ensembl" id="ENSOKIT00005004721.1">
    <property type="protein sequence ID" value="ENSOKIP00005004484.1"/>
    <property type="gene ID" value="ENSOKIG00005002072.1"/>
</dbReference>
<keyword evidence="6" id="KW-0677">Repeat</keyword>
<dbReference type="Pfam" id="PF00076">
    <property type="entry name" value="RRM_1"/>
    <property type="match status" value="1"/>
</dbReference>
<evidence type="ECO:0000256" key="8">
    <source>
        <dbReference type="ARBA" id="ARBA00022917"/>
    </source>
</evidence>
<evidence type="ECO:0000256" key="4">
    <source>
        <dbReference type="ARBA" id="ARBA00016598"/>
    </source>
</evidence>
<evidence type="ECO:0000256" key="1">
    <source>
        <dbReference type="ARBA" id="ARBA00004123"/>
    </source>
</evidence>
<dbReference type="FunFam" id="3.30.70.330:FF:000159">
    <property type="entry name" value="tRNA selenocysteine 1-associated protein 1"/>
    <property type="match status" value="1"/>
</dbReference>
<dbReference type="InterPro" id="IPR035979">
    <property type="entry name" value="RBD_domain_sf"/>
</dbReference>
<dbReference type="Gene3D" id="3.30.70.330">
    <property type="match status" value="1"/>
</dbReference>
<dbReference type="GO" id="GO:0005737">
    <property type="term" value="C:cytoplasm"/>
    <property type="evidence" value="ECO:0007669"/>
    <property type="project" value="UniProtKB-SubCell"/>
</dbReference>
<dbReference type="Proteomes" id="UP000694557">
    <property type="component" value="Unassembled WGS sequence"/>
</dbReference>
<evidence type="ECO:0000256" key="3">
    <source>
        <dbReference type="ARBA" id="ARBA00008920"/>
    </source>
</evidence>
<evidence type="ECO:0000256" key="10">
    <source>
        <dbReference type="ARBA" id="ARBA00033477"/>
    </source>
</evidence>